<dbReference type="GO" id="GO:0008643">
    <property type="term" value="P:carbohydrate transport"/>
    <property type="evidence" value="ECO:0007669"/>
    <property type="project" value="InterPro"/>
</dbReference>
<dbReference type="CDD" id="cd17332">
    <property type="entry name" value="MFS_MelB_like"/>
    <property type="match status" value="1"/>
</dbReference>
<evidence type="ECO:0000256" key="2">
    <source>
        <dbReference type="ARBA" id="ARBA00022448"/>
    </source>
</evidence>
<dbReference type="Proteomes" id="UP001064262">
    <property type="component" value="Unassembled WGS sequence"/>
</dbReference>
<comment type="similarity">
    <text evidence="1">Belongs to the sodium:galactoside symporter (TC 2.A.2) family.</text>
</comment>
<sequence length="481" mass="53179">MSVSLKTKISYGFGAFGKDFAIGIIYMYLMYYYTDVVGVSVSMVASLFLVARILDALLDPVMGWIVERTRTRWGKFKPWILIGTLVNSVVLISVFCAHNFTGGALIAYIWVTYILWGFTYTIMDVPFWSLVPCITVDKREREALIPWPRFFASSAGYLTGVIGLPLINLLGQGSQGDGFMRFTFILVFFFVLSTIVTLVNVQEKYSSSHNGGEQVQHGLKSVLMMIVRNKPLFALLVMALSWNMAHNVIQSFAIYYFKYVVGREELFPWYMMYAGIANLATIALFPLLAKRFSRRILWISASVLPVLSCLLLLIVGLYAPQSATLIALSGIMANCGGAFFWVLLVIMVADTVDYGDYALGMRIESIAFAVQTMVVKAGSAFAGLVIGVLLGAVGYQAGVPQSASTIMGMQGIMIVVPMLFFGLTLWVYLRHYALDGALLQQVQNHLKRKYDEPVDAQARAAAVPGRDTHTVTPADTVTVKS</sequence>
<feature type="transmembrane region" description="Helical" evidence="4">
    <location>
        <begin position="150"/>
        <end position="170"/>
    </location>
</feature>
<name>A0A9J6PQH2_9GAMM</name>
<keyword evidence="4" id="KW-0812">Transmembrane</keyword>
<feature type="transmembrane region" description="Helical" evidence="4">
    <location>
        <begin position="182"/>
        <end position="201"/>
    </location>
</feature>
<gene>
    <name evidence="5" type="primary">melB</name>
    <name evidence="5" type="ORF">N5923_05710</name>
</gene>
<evidence type="ECO:0000313" key="5">
    <source>
        <dbReference type="EMBL" id="MCU5776988.1"/>
    </source>
</evidence>
<organism evidence="5 6">
    <name type="scientific">Winslowiella arboricola</name>
    <dbReference type="NCBI Taxonomy" id="2978220"/>
    <lineage>
        <taxon>Bacteria</taxon>
        <taxon>Pseudomonadati</taxon>
        <taxon>Pseudomonadota</taxon>
        <taxon>Gammaproteobacteria</taxon>
        <taxon>Enterobacterales</taxon>
        <taxon>Erwiniaceae</taxon>
        <taxon>Winslowiella</taxon>
    </lineage>
</organism>
<feature type="transmembrane region" description="Helical" evidence="4">
    <location>
        <begin position="12"/>
        <end position="33"/>
    </location>
</feature>
<dbReference type="PANTHER" id="PTHR11328:SF36">
    <property type="entry name" value="MELIBIOSE PERMEASE"/>
    <property type="match status" value="1"/>
</dbReference>
<reference evidence="5" key="1">
    <citation type="submission" date="2022-09" db="EMBL/GenBank/DDBJ databases">
        <title>Winslowiella arboricola sp. nov., isolated from bleeding cankers on broadleaf hosts.</title>
        <authorList>
            <person name="Brady C."/>
            <person name="Kaur S."/>
            <person name="Crampton B."/>
            <person name="Maddock D."/>
            <person name="Arnold D."/>
            <person name="Denman S."/>
        </authorList>
    </citation>
    <scope>NUCLEOTIDE SEQUENCE</scope>
    <source>
        <strain evidence="5">BAC 15a-03b</strain>
    </source>
</reference>
<dbReference type="InterPro" id="IPR001927">
    <property type="entry name" value="Na/Gal_symport"/>
</dbReference>
<dbReference type="RefSeq" id="WP_267143378.1">
    <property type="nucleotide sequence ID" value="NZ_JAODIL010000077.1"/>
</dbReference>
<feature type="transmembrane region" description="Helical" evidence="4">
    <location>
        <begin position="39"/>
        <end position="58"/>
    </location>
</feature>
<protein>
    <submittedName>
        <fullName evidence="5">Melibiose:sodium transporter MelB</fullName>
    </submittedName>
</protein>
<feature type="transmembrane region" description="Helical" evidence="4">
    <location>
        <begin position="269"/>
        <end position="289"/>
    </location>
</feature>
<feature type="transmembrane region" description="Helical" evidence="4">
    <location>
        <begin position="232"/>
        <end position="257"/>
    </location>
</feature>
<accession>A0A9J6PQH2</accession>
<keyword evidence="4" id="KW-1133">Transmembrane helix</keyword>
<evidence type="ECO:0000256" key="3">
    <source>
        <dbReference type="ARBA" id="ARBA00022847"/>
    </source>
</evidence>
<dbReference type="GO" id="GO:0015293">
    <property type="term" value="F:symporter activity"/>
    <property type="evidence" value="ECO:0007669"/>
    <property type="project" value="UniProtKB-KW"/>
</dbReference>
<dbReference type="Pfam" id="PF13347">
    <property type="entry name" value="MFS_2"/>
    <property type="match status" value="1"/>
</dbReference>
<keyword evidence="2" id="KW-0813">Transport</keyword>
<dbReference type="Gene3D" id="1.20.1250.20">
    <property type="entry name" value="MFS general substrate transporter like domains"/>
    <property type="match status" value="2"/>
</dbReference>
<feature type="transmembrane region" description="Helical" evidence="4">
    <location>
        <begin position="373"/>
        <end position="395"/>
    </location>
</feature>
<dbReference type="GO" id="GO:0005886">
    <property type="term" value="C:plasma membrane"/>
    <property type="evidence" value="ECO:0007669"/>
    <property type="project" value="TreeGrafter"/>
</dbReference>
<dbReference type="NCBIfam" id="NF007749">
    <property type="entry name" value="PRK10429.1"/>
    <property type="match status" value="1"/>
</dbReference>
<keyword evidence="4" id="KW-0472">Membrane</keyword>
<dbReference type="InterPro" id="IPR036259">
    <property type="entry name" value="MFS_trans_sf"/>
</dbReference>
<dbReference type="EMBL" id="JAODIM010000037">
    <property type="protein sequence ID" value="MCU5776988.1"/>
    <property type="molecule type" value="Genomic_DNA"/>
</dbReference>
<feature type="transmembrane region" description="Helical" evidence="4">
    <location>
        <begin position="407"/>
        <end position="429"/>
    </location>
</feature>
<proteinExistence type="inferred from homology"/>
<keyword evidence="3" id="KW-0769">Symport</keyword>
<evidence type="ECO:0000256" key="4">
    <source>
        <dbReference type="SAM" id="Phobius"/>
    </source>
</evidence>
<evidence type="ECO:0000313" key="6">
    <source>
        <dbReference type="Proteomes" id="UP001064262"/>
    </source>
</evidence>
<feature type="transmembrane region" description="Helical" evidence="4">
    <location>
        <begin position="325"/>
        <end position="352"/>
    </location>
</feature>
<dbReference type="AlphaFoldDB" id="A0A9J6PQH2"/>
<feature type="transmembrane region" description="Helical" evidence="4">
    <location>
        <begin position="296"/>
        <end position="319"/>
    </location>
</feature>
<evidence type="ECO:0000256" key="1">
    <source>
        <dbReference type="ARBA" id="ARBA00009617"/>
    </source>
</evidence>
<keyword evidence="6" id="KW-1185">Reference proteome</keyword>
<dbReference type="NCBIfam" id="TIGR00792">
    <property type="entry name" value="gph"/>
    <property type="match status" value="1"/>
</dbReference>
<dbReference type="SUPFAM" id="SSF103473">
    <property type="entry name" value="MFS general substrate transporter"/>
    <property type="match status" value="1"/>
</dbReference>
<dbReference type="GO" id="GO:0006814">
    <property type="term" value="P:sodium ion transport"/>
    <property type="evidence" value="ECO:0007669"/>
    <property type="project" value="InterPro"/>
</dbReference>
<feature type="transmembrane region" description="Helical" evidence="4">
    <location>
        <begin position="79"/>
        <end position="100"/>
    </location>
</feature>
<dbReference type="PANTHER" id="PTHR11328">
    <property type="entry name" value="MAJOR FACILITATOR SUPERFAMILY DOMAIN-CONTAINING PROTEIN"/>
    <property type="match status" value="1"/>
</dbReference>
<comment type="caution">
    <text evidence="5">The sequence shown here is derived from an EMBL/GenBank/DDBJ whole genome shotgun (WGS) entry which is preliminary data.</text>
</comment>
<feature type="transmembrane region" description="Helical" evidence="4">
    <location>
        <begin position="106"/>
        <end position="130"/>
    </location>
</feature>
<dbReference type="InterPro" id="IPR039672">
    <property type="entry name" value="MFS_2"/>
</dbReference>